<dbReference type="AlphaFoldDB" id="A0AA36N8T1"/>
<organism evidence="1 2">
    <name type="scientific">Effrenium voratum</name>
    <dbReference type="NCBI Taxonomy" id="2562239"/>
    <lineage>
        <taxon>Eukaryota</taxon>
        <taxon>Sar</taxon>
        <taxon>Alveolata</taxon>
        <taxon>Dinophyceae</taxon>
        <taxon>Suessiales</taxon>
        <taxon>Symbiodiniaceae</taxon>
        <taxon>Effrenium</taxon>
    </lineage>
</organism>
<accession>A0AA36N8T1</accession>
<evidence type="ECO:0000313" key="1">
    <source>
        <dbReference type="EMBL" id="CAJ1398392.1"/>
    </source>
</evidence>
<dbReference type="Proteomes" id="UP001178507">
    <property type="component" value="Unassembled WGS sequence"/>
</dbReference>
<name>A0AA36N8T1_9DINO</name>
<sequence>AGAMVEDADPDEWESVELEESNGDVVLMEPMDEGISIDQASNLAEALRRMVVDERATVEELREHIGRLRDGEAPDA</sequence>
<evidence type="ECO:0000313" key="2">
    <source>
        <dbReference type="Proteomes" id="UP001178507"/>
    </source>
</evidence>
<reference evidence="1" key="1">
    <citation type="submission" date="2023-08" db="EMBL/GenBank/DDBJ databases">
        <authorList>
            <person name="Chen Y."/>
            <person name="Shah S."/>
            <person name="Dougan E. K."/>
            <person name="Thang M."/>
            <person name="Chan C."/>
        </authorList>
    </citation>
    <scope>NUCLEOTIDE SEQUENCE</scope>
</reference>
<protein>
    <submittedName>
        <fullName evidence="1">Uncharacterized protein</fullName>
    </submittedName>
</protein>
<keyword evidence="2" id="KW-1185">Reference proteome</keyword>
<comment type="caution">
    <text evidence="1">The sequence shown here is derived from an EMBL/GenBank/DDBJ whole genome shotgun (WGS) entry which is preliminary data.</text>
</comment>
<gene>
    <name evidence="1" type="ORF">EVOR1521_LOCUS22200</name>
</gene>
<dbReference type="EMBL" id="CAUJNA010003298">
    <property type="protein sequence ID" value="CAJ1398392.1"/>
    <property type="molecule type" value="Genomic_DNA"/>
</dbReference>
<feature type="non-terminal residue" evidence="1">
    <location>
        <position position="76"/>
    </location>
</feature>
<feature type="non-terminal residue" evidence="1">
    <location>
        <position position="1"/>
    </location>
</feature>
<proteinExistence type="predicted"/>